<name>A0A4Y2KA65_ARAVE</name>
<dbReference type="PANTHER" id="PTHR47326:SF1">
    <property type="entry name" value="HTH PSQ-TYPE DOMAIN-CONTAINING PROTEIN"/>
    <property type="match status" value="1"/>
</dbReference>
<keyword evidence="3" id="KW-1185">Reference proteome</keyword>
<reference evidence="2 3" key="1">
    <citation type="journal article" date="2019" name="Sci. Rep.">
        <title>Orb-weaving spider Araneus ventricosus genome elucidates the spidroin gene catalogue.</title>
        <authorList>
            <person name="Kono N."/>
            <person name="Nakamura H."/>
            <person name="Ohtoshi R."/>
            <person name="Moran D.A.P."/>
            <person name="Shinohara A."/>
            <person name="Yoshida Y."/>
            <person name="Fujiwara M."/>
            <person name="Mori M."/>
            <person name="Tomita M."/>
            <person name="Arakawa K."/>
        </authorList>
    </citation>
    <scope>NUCLEOTIDE SEQUENCE [LARGE SCALE GENOMIC DNA]</scope>
</reference>
<comment type="caution">
    <text evidence="2">The sequence shown here is derived from an EMBL/GenBank/DDBJ whole genome shotgun (WGS) entry which is preliminary data.</text>
</comment>
<dbReference type="Gene3D" id="3.30.420.10">
    <property type="entry name" value="Ribonuclease H-like superfamily/Ribonuclease H"/>
    <property type="match status" value="1"/>
</dbReference>
<dbReference type="EMBL" id="BGPR01004404">
    <property type="protein sequence ID" value="GBM99300.1"/>
    <property type="molecule type" value="Genomic_DNA"/>
</dbReference>
<evidence type="ECO:0000313" key="2">
    <source>
        <dbReference type="EMBL" id="GBM99300.1"/>
    </source>
</evidence>
<evidence type="ECO:0000256" key="1">
    <source>
        <dbReference type="SAM" id="Phobius"/>
    </source>
</evidence>
<keyword evidence="1" id="KW-1133">Transmembrane helix</keyword>
<dbReference type="PANTHER" id="PTHR47326">
    <property type="entry name" value="TRANSPOSABLE ELEMENT TC3 TRANSPOSASE-LIKE PROTEIN"/>
    <property type="match status" value="1"/>
</dbReference>
<dbReference type="OrthoDB" id="2230873at2759"/>
<evidence type="ECO:0000313" key="3">
    <source>
        <dbReference type="Proteomes" id="UP000499080"/>
    </source>
</evidence>
<sequence length="114" mass="13031">MATLSADLKPCDFFVWGYMKSKVWQTSPKTLPELKIAVTSAVHTIACNVCSRVMDGFQNRLTAVPFREGFRTPLSIIAFSIVSIYITEIFSSLLFVLKFRFVSNIYFWATLYLN</sequence>
<gene>
    <name evidence="2" type="ORF">AVEN_161428_1</name>
</gene>
<protein>
    <submittedName>
        <fullName evidence="2">Uncharacterized protein</fullName>
    </submittedName>
</protein>
<keyword evidence="1" id="KW-0812">Transmembrane</keyword>
<keyword evidence="1" id="KW-0472">Membrane</keyword>
<proteinExistence type="predicted"/>
<feature type="transmembrane region" description="Helical" evidence="1">
    <location>
        <begin position="74"/>
        <end position="97"/>
    </location>
</feature>
<dbReference type="GO" id="GO:0003676">
    <property type="term" value="F:nucleic acid binding"/>
    <property type="evidence" value="ECO:0007669"/>
    <property type="project" value="InterPro"/>
</dbReference>
<dbReference type="InterPro" id="IPR036397">
    <property type="entry name" value="RNaseH_sf"/>
</dbReference>
<accession>A0A4Y2KA65</accession>
<organism evidence="2 3">
    <name type="scientific">Araneus ventricosus</name>
    <name type="common">Orbweaver spider</name>
    <name type="synonym">Epeira ventricosa</name>
    <dbReference type="NCBI Taxonomy" id="182803"/>
    <lineage>
        <taxon>Eukaryota</taxon>
        <taxon>Metazoa</taxon>
        <taxon>Ecdysozoa</taxon>
        <taxon>Arthropoda</taxon>
        <taxon>Chelicerata</taxon>
        <taxon>Arachnida</taxon>
        <taxon>Araneae</taxon>
        <taxon>Araneomorphae</taxon>
        <taxon>Entelegynae</taxon>
        <taxon>Araneoidea</taxon>
        <taxon>Araneidae</taxon>
        <taxon>Araneus</taxon>
    </lineage>
</organism>
<dbReference type="Proteomes" id="UP000499080">
    <property type="component" value="Unassembled WGS sequence"/>
</dbReference>
<dbReference type="AlphaFoldDB" id="A0A4Y2KA65"/>